<gene>
    <name evidence="3" type="ORF">BSTOLATCC_MIC5055</name>
</gene>
<dbReference type="SUPFAM" id="SSF52540">
    <property type="entry name" value="P-loop containing nucleoside triphosphate hydrolases"/>
    <property type="match status" value="1"/>
</dbReference>
<dbReference type="AlphaFoldDB" id="A0AAU9ID35"/>
<dbReference type="InterPro" id="IPR005225">
    <property type="entry name" value="Small_GTP-bd"/>
</dbReference>
<dbReference type="GO" id="GO:0003924">
    <property type="term" value="F:GTPase activity"/>
    <property type="evidence" value="ECO:0007669"/>
    <property type="project" value="InterPro"/>
</dbReference>
<dbReference type="PROSITE" id="PS51421">
    <property type="entry name" value="RAS"/>
    <property type="match status" value="1"/>
</dbReference>
<dbReference type="InterPro" id="IPR027417">
    <property type="entry name" value="P-loop_NTPase"/>
</dbReference>
<dbReference type="PRINTS" id="PR00449">
    <property type="entry name" value="RASTRNSFRMNG"/>
</dbReference>
<dbReference type="PROSITE" id="PS51419">
    <property type="entry name" value="RAB"/>
    <property type="match status" value="1"/>
</dbReference>
<dbReference type="SMART" id="SM00175">
    <property type="entry name" value="RAB"/>
    <property type="match status" value="1"/>
</dbReference>
<comment type="caution">
    <text evidence="3">The sequence shown here is derived from an EMBL/GenBank/DDBJ whole genome shotgun (WGS) entry which is preliminary data.</text>
</comment>
<accession>A0AAU9ID35</accession>
<evidence type="ECO:0000256" key="2">
    <source>
        <dbReference type="SAM" id="MobiDB-lite"/>
    </source>
</evidence>
<dbReference type="Gene3D" id="3.40.50.300">
    <property type="entry name" value="P-loop containing nucleotide triphosphate hydrolases"/>
    <property type="match status" value="1"/>
</dbReference>
<proteinExistence type="predicted"/>
<sequence>MQKEISQVKVVLLGDSGVGKSSIVLRFVADTFHNNLDPTIGASFLSKAIEVENHSIKFSIWDTAGQERYHSLARMYYADTAAAVLVYDITNRASYEAMKHWRDELAEFGPRNLVIAIAGNKEDLVDKEEVDLIEAKEYADSIGAIFRKTSAKTKYGVDQLFKDIAYRITVGSVPSSSTQQVEKPRTISIVRDNPNSQNGESQGQVKKGGCC</sequence>
<dbReference type="PANTHER" id="PTHR47978">
    <property type="match status" value="1"/>
</dbReference>
<protein>
    <submittedName>
        <fullName evidence="3">Uncharacterized protein</fullName>
    </submittedName>
</protein>
<evidence type="ECO:0000313" key="3">
    <source>
        <dbReference type="EMBL" id="CAG9311795.1"/>
    </source>
</evidence>
<dbReference type="GO" id="GO:0005525">
    <property type="term" value="F:GTP binding"/>
    <property type="evidence" value="ECO:0007669"/>
    <property type="project" value="InterPro"/>
</dbReference>
<evidence type="ECO:0000256" key="1">
    <source>
        <dbReference type="ARBA" id="ARBA00022741"/>
    </source>
</evidence>
<dbReference type="FunFam" id="3.40.50.300:FF:000808">
    <property type="entry name" value="Small GTP-binding protein, putative"/>
    <property type="match status" value="1"/>
</dbReference>
<feature type="compositionally biased region" description="Polar residues" evidence="2">
    <location>
        <begin position="193"/>
        <end position="204"/>
    </location>
</feature>
<keyword evidence="4" id="KW-1185">Reference proteome</keyword>
<name>A0AAU9ID35_9CILI</name>
<dbReference type="Proteomes" id="UP001162131">
    <property type="component" value="Unassembled WGS sequence"/>
</dbReference>
<keyword evidence="1" id="KW-0547">Nucleotide-binding</keyword>
<evidence type="ECO:0000313" key="4">
    <source>
        <dbReference type="Proteomes" id="UP001162131"/>
    </source>
</evidence>
<dbReference type="SMART" id="SM00176">
    <property type="entry name" value="RAN"/>
    <property type="match status" value="1"/>
</dbReference>
<dbReference type="CDD" id="cd01860">
    <property type="entry name" value="Rab5_related"/>
    <property type="match status" value="1"/>
</dbReference>
<dbReference type="InterPro" id="IPR001806">
    <property type="entry name" value="Small_GTPase"/>
</dbReference>
<dbReference type="SMART" id="SM00173">
    <property type="entry name" value="RAS"/>
    <property type="match status" value="1"/>
</dbReference>
<feature type="region of interest" description="Disordered" evidence="2">
    <location>
        <begin position="175"/>
        <end position="211"/>
    </location>
</feature>
<reference evidence="3" key="1">
    <citation type="submission" date="2021-09" db="EMBL/GenBank/DDBJ databases">
        <authorList>
            <consortium name="AG Swart"/>
            <person name="Singh M."/>
            <person name="Singh A."/>
            <person name="Seah K."/>
            <person name="Emmerich C."/>
        </authorList>
    </citation>
    <scope>NUCLEOTIDE SEQUENCE</scope>
    <source>
        <strain evidence="3">ATCC30299</strain>
    </source>
</reference>
<dbReference type="Pfam" id="PF00071">
    <property type="entry name" value="Ras"/>
    <property type="match status" value="1"/>
</dbReference>
<dbReference type="SMART" id="SM00174">
    <property type="entry name" value="RHO"/>
    <property type="match status" value="1"/>
</dbReference>
<dbReference type="EMBL" id="CAJZBQ010000005">
    <property type="protein sequence ID" value="CAG9311795.1"/>
    <property type="molecule type" value="Genomic_DNA"/>
</dbReference>
<dbReference type="SMART" id="SM00177">
    <property type="entry name" value="ARF"/>
    <property type="match status" value="1"/>
</dbReference>
<dbReference type="NCBIfam" id="TIGR00231">
    <property type="entry name" value="small_GTP"/>
    <property type="match status" value="1"/>
</dbReference>
<organism evidence="3 4">
    <name type="scientific">Blepharisma stoltei</name>
    <dbReference type="NCBI Taxonomy" id="1481888"/>
    <lineage>
        <taxon>Eukaryota</taxon>
        <taxon>Sar</taxon>
        <taxon>Alveolata</taxon>
        <taxon>Ciliophora</taxon>
        <taxon>Postciliodesmatophora</taxon>
        <taxon>Heterotrichea</taxon>
        <taxon>Heterotrichida</taxon>
        <taxon>Blepharismidae</taxon>
        <taxon>Blepharisma</taxon>
    </lineage>
</organism>